<gene>
    <name evidence="1" type="ORF">IQ16_04861</name>
</gene>
<protein>
    <submittedName>
        <fullName evidence="1">Uncharacterized protein</fullName>
    </submittedName>
</protein>
<dbReference type="Proteomes" id="UP000316291">
    <property type="component" value="Unassembled WGS sequence"/>
</dbReference>
<evidence type="ECO:0000313" key="2">
    <source>
        <dbReference type="Proteomes" id="UP000316291"/>
    </source>
</evidence>
<dbReference type="EMBL" id="VLLA01000013">
    <property type="protein sequence ID" value="TWI66694.1"/>
    <property type="molecule type" value="Genomic_DNA"/>
</dbReference>
<reference evidence="1 2" key="1">
    <citation type="journal article" date="2015" name="Stand. Genomic Sci.">
        <title>Genomic Encyclopedia of Bacterial and Archaeal Type Strains, Phase III: the genomes of soil and plant-associated and newly described type strains.</title>
        <authorList>
            <person name="Whitman W.B."/>
            <person name="Woyke T."/>
            <person name="Klenk H.P."/>
            <person name="Zhou Y."/>
            <person name="Lilburn T.G."/>
            <person name="Beck B.J."/>
            <person name="De Vos P."/>
            <person name="Vandamme P."/>
            <person name="Eisen J.A."/>
            <person name="Garrity G."/>
            <person name="Hugenholtz P."/>
            <person name="Kyrpides N.C."/>
        </authorList>
    </citation>
    <scope>NUCLEOTIDE SEQUENCE [LARGE SCALE GENOMIC DNA]</scope>
    <source>
        <strain evidence="1 2">CGMCC 1.10948</strain>
    </source>
</reference>
<sequence length="56" mass="6131">MSPQLALTTHSVAMGPGLRRDDTFFVATPKRCNVDYSRSTIVTLAMPPPSHMVCKP</sequence>
<proteinExistence type="predicted"/>
<dbReference type="AlphaFoldDB" id="A0A562RDR4"/>
<comment type="caution">
    <text evidence="1">The sequence shown here is derived from an EMBL/GenBank/DDBJ whole genome shotgun (WGS) entry which is preliminary data.</text>
</comment>
<organism evidence="1 2">
    <name type="scientific">Bradyrhizobium huanghuaihaiense</name>
    <dbReference type="NCBI Taxonomy" id="990078"/>
    <lineage>
        <taxon>Bacteria</taxon>
        <taxon>Pseudomonadati</taxon>
        <taxon>Pseudomonadota</taxon>
        <taxon>Alphaproteobacteria</taxon>
        <taxon>Hyphomicrobiales</taxon>
        <taxon>Nitrobacteraceae</taxon>
        <taxon>Bradyrhizobium</taxon>
    </lineage>
</organism>
<evidence type="ECO:0000313" key="1">
    <source>
        <dbReference type="EMBL" id="TWI66694.1"/>
    </source>
</evidence>
<keyword evidence="2" id="KW-1185">Reference proteome</keyword>
<accession>A0A562RDR4</accession>
<name>A0A562RDR4_9BRAD</name>